<dbReference type="Proteomes" id="UP000004245">
    <property type="component" value="Unassembled WGS sequence"/>
</dbReference>
<dbReference type="AlphaFoldDB" id="E9T6W5"/>
<dbReference type="EMBL" id="ADNW02000027">
    <property type="protein sequence ID" value="EGD21831.1"/>
    <property type="molecule type" value="Genomic_DNA"/>
</dbReference>
<reference evidence="2" key="1">
    <citation type="submission" date="2011-01" db="EMBL/GenBank/DDBJ databases">
        <authorList>
            <person name="Muzny D."/>
            <person name="Qin X."/>
            <person name="Buhay C."/>
            <person name="Dugan-Rocha S."/>
            <person name="Ding Y."/>
            <person name="Chen G."/>
            <person name="Hawes A."/>
            <person name="Holder M."/>
            <person name="Jhangiani S."/>
            <person name="Johnson A."/>
            <person name="Khan Z."/>
            <person name="Li Z."/>
            <person name="Liu W."/>
            <person name="Liu X."/>
            <person name="Perez L."/>
            <person name="Shen H."/>
            <person name="Wang Q."/>
            <person name="Watt J."/>
            <person name="Xi L."/>
            <person name="Xin Y."/>
            <person name="Zhou J."/>
            <person name="Deng J."/>
            <person name="Jiang H."/>
            <person name="Liu Y."/>
            <person name="Qu J."/>
            <person name="Song X.-Z."/>
            <person name="Zhang L."/>
            <person name="Villasana D."/>
            <person name="Johnson A."/>
            <person name="Liu J."/>
            <person name="Liyanage D."/>
            <person name="Lorensuhewa L."/>
            <person name="Robinson T."/>
            <person name="Song A."/>
            <person name="Song B.-B."/>
            <person name="Dinh H."/>
            <person name="Thornton R."/>
            <person name="Coyle M."/>
            <person name="Francisco L."/>
            <person name="Jackson L."/>
            <person name="Javaid M."/>
            <person name="Korchina V."/>
            <person name="Kovar C."/>
            <person name="Mata R."/>
            <person name="Mathew T."/>
            <person name="Ngo R."/>
            <person name="Nguyen L."/>
            <person name="Nguyen N."/>
            <person name="Okwuonu G."/>
            <person name="Ongeri F."/>
            <person name="Pham C."/>
            <person name="Simmons D."/>
            <person name="Wilczek-Boney K."/>
            <person name="Hale W."/>
            <person name="Jakkamsetti A."/>
            <person name="Pham P."/>
            <person name="Ruth R."/>
            <person name="San Lucas F."/>
            <person name="Warren J."/>
            <person name="Zhang J."/>
            <person name="Zhao Z."/>
            <person name="Zhou C."/>
            <person name="Zhu D."/>
            <person name="Lee S."/>
            <person name="Bess C."/>
            <person name="Blankenburg K."/>
            <person name="Forbes L."/>
            <person name="Fu Q."/>
            <person name="Gubbala S."/>
            <person name="Hirani K."/>
            <person name="Jayaseelan J.C."/>
            <person name="Lara F."/>
            <person name="Munidasa M."/>
            <person name="Palculict T."/>
            <person name="Patil S."/>
            <person name="Pu L.-L."/>
            <person name="Saada N."/>
            <person name="Tang L."/>
            <person name="Weissenberger G."/>
            <person name="Zhu Y."/>
            <person name="Hemphill L."/>
            <person name="Shang Y."/>
            <person name="Youmans B."/>
            <person name="Ayvaz T."/>
            <person name="Ross M."/>
            <person name="Santibanez J."/>
            <person name="Aqrawi P."/>
            <person name="Gross S."/>
            <person name="Joshi V."/>
            <person name="Fowler G."/>
            <person name="Nazareth L."/>
            <person name="Reid J."/>
            <person name="Worley K."/>
            <person name="Petrosino J."/>
            <person name="Highlander S."/>
            <person name="Gibbs R."/>
        </authorList>
    </citation>
    <scope>NUCLEOTIDE SEQUENCE [LARGE SCALE GENOMIC DNA]</scope>
    <source>
        <strain evidence="2">ATCC 33707</strain>
    </source>
</reference>
<feature type="region of interest" description="Disordered" evidence="1">
    <location>
        <begin position="1"/>
        <end position="65"/>
    </location>
</feature>
<proteinExistence type="predicted"/>
<sequence>MHAFVESDSTALSAVRVPRGGHEVRGYTDRRVGGPRREGSVGRRSAAVSELARSPDRYRRSRPCG</sequence>
<evidence type="ECO:0000313" key="2">
    <source>
        <dbReference type="EMBL" id="EGD21831.1"/>
    </source>
</evidence>
<dbReference type="HOGENOM" id="CLU_2846976_0_0_11"/>
<gene>
    <name evidence="2" type="ORF">HMPREF0724_14521</name>
</gene>
<keyword evidence="3" id="KW-1185">Reference proteome</keyword>
<name>E9T6W5_RHOHA</name>
<accession>E9T6W5</accession>
<feature type="compositionally biased region" description="Basic and acidic residues" evidence="1">
    <location>
        <begin position="20"/>
        <end position="41"/>
    </location>
</feature>
<evidence type="ECO:0000256" key="1">
    <source>
        <dbReference type="SAM" id="MobiDB-lite"/>
    </source>
</evidence>
<protein>
    <submittedName>
        <fullName evidence="2">Uncharacterized protein</fullName>
    </submittedName>
</protein>
<organism evidence="2 3">
    <name type="scientific">Prescottella equi ATCC 33707</name>
    <dbReference type="NCBI Taxonomy" id="525370"/>
    <lineage>
        <taxon>Bacteria</taxon>
        <taxon>Bacillati</taxon>
        <taxon>Actinomycetota</taxon>
        <taxon>Actinomycetes</taxon>
        <taxon>Mycobacteriales</taxon>
        <taxon>Nocardiaceae</taxon>
        <taxon>Prescottella</taxon>
    </lineage>
</organism>
<comment type="caution">
    <text evidence="2">The sequence shown here is derived from an EMBL/GenBank/DDBJ whole genome shotgun (WGS) entry which is preliminary data.</text>
</comment>
<evidence type="ECO:0000313" key="3">
    <source>
        <dbReference type="Proteomes" id="UP000004245"/>
    </source>
</evidence>